<comment type="caution">
    <text evidence="2">The sequence shown here is derived from an EMBL/GenBank/DDBJ whole genome shotgun (WGS) entry which is preliminary data.</text>
</comment>
<dbReference type="SUPFAM" id="SSF52047">
    <property type="entry name" value="RNI-like"/>
    <property type="match status" value="1"/>
</dbReference>
<accession>A0AAD9QNU7</accession>
<dbReference type="Proteomes" id="UP001249851">
    <property type="component" value="Unassembled WGS sequence"/>
</dbReference>
<gene>
    <name evidence="2" type="ORF">P5673_012153</name>
</gene>
<protein>
    <submittedName>
        <fullName evidence="2">NLR family CARD domain-containing protein 3</fullName>
    </submittedName>
</protein>
<keyword evidence="3" id="KW-1185">Reference proteome</keyword>
<reference evidence="2" key="1">
    <citation type="journal article" date="2023" name="G3 (Bethesda)">
        <title>Whole genome assembly and annotation of the endangered Caribbean coral Acropora cervicornis.</title>
        <authorList>
            <person name="Selwyn J.D."/>
            <person name="Vollmer S.V."/>
        </authorList>
    </citation>
    <scope>NUCLEOTIDE SEQUENCE</scope>
    <source>
        <strain evidence="2">K2</strain>
    </source>
</reference>
<dbReference type="InterPro" id="IPR052201">
    <property type="entry name" value="LRR-containing_regulator"/>
</dbReference>
<reference evidence="2" key="2">
    <citation type="journal article" date="2023" name="Science">
        <title>Genomic signatures of disease resistance in endangered staghorn corals.</title>
        <authorList>
            <person name="Vollmer S.V."/>
            <person name="Selwyn J.D."/>
            <person name="Despard B.A."/>
            <person name="Roesel C.L."/>
        </authorList>
    </citation>
    <scope>NUCLEOTIDE SEQUENCE</scope>
    <source>
        <strain evidence="2">K2</strain>
    </source>
</reference>
<evidence type="ECO:0000313" key="3">
    <source>
        <dbReference type="Proteomes" id="UP001249851"/>
    </source>
</evidence>
<dbReference type="Gene3D" id="3.80.10.10">
    <property type="entry name" value="Ribonuclease Inhibitor"/>
    <property type="match status" value="2"/>
</dbReference>
<proteinExistence type="predicted"/>
<dbReference type="Pfam" id="PF13516">
    <property type="entry name" value="LRR_6"/>
    <property type="match status" value="2"/>
</dbReference>
<dbReference type="InterPro" id="IPR001611">
    <property type="entry name" value="Leu-rich_rpt"/>
</dbReference>
<dbReference type="PANTHER" id="PTHR24111:SF0">
    <property type="entry name" value="LEUCINE-RICH REPEAT-CONTAINING PROTEIN"/>
    <property type="match status" value="1"/>
</dbReference>
<dbReference type="EMBL" id="JARQWQ010000022">
    <property type="protein sequence ID" value="KAK2564672.1"/>
    <property type="molecule type" value="Genomic_DNA"/>
</dbReference>
<sequence length="149" mass="15894">MTHLILGCNIIDDSGVEALAKALQSPATQLSGLHHLECEITSLGVETLAGALQTNRSLTHLNLAGSLRSCSARTALIMALQSNRTLTHLNLSGNRVSDTEAILLADTLWNQNNTLAYLLLHYNAIGAEGKAKLELVNKKACVIDLGPQN</sequence>
<keyword evidence="1" id="KW-0677">Repeat</keyword>
<organism evidence="2 3">
    <name type="scientific">Acropora cervicornis</name>
    <name type="common">Staghorn coral</name>
    <dbReference type="NCBI Taxonomy" id="6130"/>
    <lineage>
        <taxon>Eukaryota</taxon>
        <taxon>Metazoa</taxon>
        <taxon>Cnidaria</taxon>
        <taxon>Anthozoa</taxon>
        <taxon>Hexacorallia</taxon>
        <taxon>Scleractinia</taxon>
        <taxon>Astrocoeniina</taxon>
        <taxon>Acroporidae</taxon>
        <taxon>Acropora</taxon>
    </lineage>
</organism>
<name>A0AAD9QNU7_ACRCE</name>
<evidence type="ECO:0000313" key="2">
    <source>
        <dbReference type="EMBL" id="KAK2564672.1"/>
    </source>
</evidence>
<evidence type="ECO:0000256" key="1">
    <source>
        <dbReference type="ARBA" id="ARBA00022737"/>
    </source>
</evidence>
<dbReference type="AlphaFoldDB" id="A0AAD9QNU7"/>
<dbReference type="PANTHER" id="PTHR24111">
    <property type="entry name" value="LEUCINE-RICH REPEAT-CONTAINING PROTEIN 34"/>
    <property type="match status" value="1"/>
</dbReference>
<dbReference type="InterPro" id="IPR032675">
    <property type="entry name" value="LRR_dom_sf"/>
</dbReference>